<keyword evidence="1" id="KW-1133">Transmembrane helix</keyword>
<dbReference type="InterPro" id="IPR006029">
    <property type="entry name" value="Neurotrans-gated_channel_TM"/>
</dbReference>
<proteinExistence type="predicted"/>
<name>E4XYQ2_OIKDI</name>
<evidence type="ECO:0000313" key="3">
    <source>
        <dbReference type="EMBL" id="CBY14764.1"/>
    </source>
</evidence>
<evidence type="ECO:0000313" key="4">
    <source>
        <dbReference type="Proteomes" id="UP000001307"/>
    </source>
</evidence>
<protein>
    <recommendedName>
        <fullName evidence="2">Neurotransmitter-gated ion-channel transmembrane domain-containing protein</fullName>
    </recommendedName>
</protein>
<keyword evidence="1" id="KW-0472">Membrane</keyword>
<dbReference type="Proteomes" id="UP000001307">
    <property type="component" value="Unassembled WGS sequence"/>
</dbReference>
<dbReference type="EMBL" id="FN653342">
    <property type="protein sequence ID" value="CBY14764.1"/>
    <property type="molecule type" value="Genomic_DNA"/>
</dbReference>
<dbReference type="AlphaFoldDB" id="E4XYQ2"/>
<dbReference type="InParanoid" id="E4XYQ2"/>
<dbReference type="Pfam" id="PF02932">
    <property type="entry name" value="Neur_chan_memb"/>
    <property type="match status" value="1"/>
</dbReference>
<accession>E4XYQ2</accession>
<dbReference type="GO" id="GO:0016020">
    <property type="term" value="C:membrane"/>
    <property type="evidence" value="ECO:0007669"/>
    <property type="project" value="InterPro"/>
</dbReference>
<dbReference type="Gene3D" id="1.20.58.390">
    <property type="entry name" value="Neurotransmitter-gated ion-channel transmembrane domain"/>
    <property type="match status" value="1"/>
</dbReference>
<feature type="domain" description="Neurotransmitter-gated ion-channel transmembrane" evidence="2">
    <location>
        <begin position="23"/>
        <end position="112"/>
    </location>
</feature>
<dbReference type="SUPFAM" id="SSF90112">
    <property type="entry name" value="Neurotransmitter-gated ion-channel transmembrane pore"/>
    <property type="match status" value="1"/>
</dbReference>
<dbReference type="GO" id="GO:0004888">
    <property type="term" value="F:transmembrane signaling receptor activity"/>
    <property type="evidence" value="ECO:0007669"/>
    <property type="project" value="InterPro"/>
</dbReference>
<feature type="transmembrane region" description="Helical" evidence="1">
    <location>
        <begin position="23"/>
        <end position="42"/>
    </location>
</feature>
<reference evidence="3" key="1">
    <citation type="journal article" date="2010" name="Science">
        <title>Plasticity of animal genome architecture unmasked by rapid evolution of a pelagic tunicate.</title>
        <authorList>
            <person name="Denoeud F."/>
            <person name="Henriet S."/>
            <person name="Mungpakdee S."/>
            <person name="Aury J.M."/>
            <person name="Da Silva C."/>
            <person name="Brinkmann H."/>
            <person name="Mikhaleva J."/>
            <person name="Olsen L.C."/>
            <person name="Jubin C."/>
            <person name="Canestro C."/>
            <person name="Bouquet J.M."/>
            <person name="Danks G."/>
            <person name="Poulain J."/>
            <person name="Campsteijn C."/>
            <person name="Adamski M."/>
            <person name="Cross I."/>
            <person name="Yadetie F."/>
            <person name="Muffato M."/>
            <person name="Louis A."/>
            <person name="Butcher S."/>
            <person name="Tsagkogeorga G."/>
            <person name="Konrad A."/>
            <person name="Singh S."/>
            <person name="Jensen M.F."/>
            <person name="Cong E.H."/>
            <person name="Eikeseth-Otteraa H."/>
            <person name="Noel B."/>
            <person name="Anthouard V."/>
            <person name="Porcel B.M."/>
            <person name="Kachouri-Lafond R."/>
            <person name="Nishino A."/>
            <person name="Ugolini M."/>
            <person name="Chourrout P."/>
            <person name="Nishida H."/>
            <person name="Aasland R."/>
            <person name="Huzurbazar S."/>
            <person name="Westhof E."/>
            <person name="Delsuc F."/>
            <person name="Lehrach H."/>
            <person name="Reinhardt R."/>
            <person name="Weissenbach J."/>
            <person name="Roy S.W."/>
            <person name="Artiguenave F."/>
            <person name="Postlethwait J.H."/>
            <person name="Manak J.R."/>
            <person name="Thompson E.M."/>
            <person name="Jaillon O."/>
            <person name="Du Pasquier L."/>
            <person name="Boudinot P."/>
            <person name="Liberles D.A."/>
            <person name="Volff J.N."/>
            <person name="Philippe H."/>
            <person name="Lenhard B."/>
            <person name="Roest Crollius H."/>
            <person name="Wincker P."/>
            <person name="Chourrout D."/>
        </authorList>
    </citation>
    <scope>NUCLEOTIDE SEQUENCE [LARGE SCALE GENOMIC DNA]</scope>
</reference>
<evidence type="ECO:0000259" key="2">
    <source>
        <dbReference type="Pfam" id="PF02932"/>
    </source>
</evidence>
<dbReference type="InterPro" id="IPR006201">
    <property type="entry name" value="Neur_channel"/>
</dbReference>
<feature type="non-terminal residue" evidence="3">
    <location>
        <position position="1"/>
    </location>
</feature>
<evidence type="ECO:0000256" key="1">
    <source>
        <dbReference type="SAM" id="Phobius"/>
    </source>
</evidence>
<dbReference type="InterPro" id="IPR036719">
    <property type="entry name" value="Neuro-gated_channel_TM_sf"/>
</dbReference>
<dbReference type="OrthoDB" id="5975154at2759"/>
<dbReference type="PANTHER" id="PTHR18945">
    <property type="entry name" value="NEUROTRANSMITTER GATED ION CHANNEL"/>
    <property type="match status" value="1"/>
</dbReference>
<dbReference type="InterPro" id="IPR038050">
    <property type="entry name" value="Neuro_actylchol_rec"/>
</dbReference>
<keyword evidence="1" id="KW-0812">Transmembrane</keyword>
<keyword evidence="4" id="KW-1185">Reference proteome</keyword>
<dbReference type="CDD" id="cd19051">
    <property type="entry name" value="LGIC_TM_cation"/>
    <property type="match status" value="1"/>
</dbReference>
<sequence length="191" mass="21672">DVYPTLDYSLNIRRKSRFYFHNLLLPCILISMLSPFVFLLPADSGEKVSLGVTILLWPRQPLSLTVFQLLVAEQMPPSEQIPIIGEFYLYTMALVSFSVLITIFILGLHHGPSDPPPGFLTPSLTHLDVFSVPNWLFTITKLNFVKAISQKRRSRREFSSGAPQSKLEAPPHQRYVEKDEAVNQFANHSFG</sequence>
<feature type="transmembrane region" description="Helical" evidence="1">
    <location>
        <begin position="87"/>
        <end position="109"/>
    </location>
</feature>
<dbReference type="GO" id="GO:0005216">
    <property type="term" value="F:monoatomic ion channel activity"/>
    <property type="evidence" value="ECO:0007669"/>
    <property type="project" value="InterPro"/>
</dbReference>
<organism evidence="3">
    <name type="scientific">Oikopleura dioica</name>
    <name type="common">Tunicate</name>
    <dbReference type="NCBI Taxonomy" id="34765"/>
    <lineage>
        <taxon>Eukaryota</taxon>
        <taxon>Metazoa</taxon>
        <taxon>Chordata</taxon>
        <taxon>Tunicata</taxon>
        <taxon>Appendicularia</taxon>
        <taxon>Copelata</taxon>
        <taxon>Oikopleuridae</taxon>
        <taxon>Oikopleura</taxon>
    </lineage>
</organism>
<gene>
    <name evidence="3" type="ORF">GSOID_T00009838001</name>
</gene>